<dbReference type="Proteomes" id="UP000028933">
    <property type="component" value="Chromosome"/>
</dbReference>
<feature type="active site" description="Nucleophile" evidence="4">
    <location>
        <position position="42"/>
    </location>
</feature>
<accession>A0A077EE31</accession>
<sequence length="272" mass="30234">MEVNKNISLVLSGGGARGLAHIGVIEELERQNFKINSIVGTSMGALIGGIYAMGKLQEFKEWILKLNRYSFLRLIDFSFKNGGFIKGEKILNILSLAIPGENIEDLKIPFACLATDIQAHQPVYINSGNIYDAIRASIAIPSVFTPVIKDNMVLVDGGVLNNIPIDYAIKTNPEDKILAVNVNARIPFEGKALPAPSSKLGMLRLTNRTISLMIETIGNFNLKEHAPDFMINISRYSCELYEFYKAQSQIEYGRKCAREQLRNYLTPGHNLV</sequence>
<dbReference type="GO" id="GO:0016042">
    <property type="term" value="P:lipid catabolic process"/>
    <property type="evidence" value="ECO:0007669"/>
    <property type="project" value="UniProtKB-UniRule"/>
</dbReference>
<feature type="domain" description="PNPLA" evidence="5">
    <location>
        <begin position="9"/>
        <end position="169"/>
    </location>
</feature>
<keyword evidence="1 4" id="KW-0378">Hydrolase</keyword>
<dbReference type="SUPFAM" id="SSF52151">
    <property type="entry name" value="FabD/lysophospholipase-like"/>
    <property type="match status" value="1"/>
</dbReference>
<dbReference type="GO" id="GO:0016787">
    <property type="term" value="F:hydrolase activity"/>
    <property type="evidence" value="ECO:0007669"/>
    <property type="project" value="UniProtKB-UniRule"/>
</dbReference>
<protein>
    <submittedName>
        <fullName evidence="6">UPF0028 protein YchK</fullName>
    </submittedName>
</protein>
<evidence type="ECO:0000256" key="1">
    <source>
        <dbReference type="ARBA" id="ARBA00022801"/>
    </source>
</evidence>
<evidence type="ECO:0000313" key="6">
    <source>
        <dbReference type="EMBL" id="AIL45772.1"/>
    </source>
</evidence>
<feature type="active site" description="Proton acceptor" evidence="4">
    <location>
        <position position="156"/>
    </location>
</feature>
<dbReference type="eggNOG" id="COG1752">
    <property type="taxonomic scope" value="Bacteria"/>
</dbReference>
<evidence type="ECO:0000256" key="4">
    <source>
        <dbReference type="PROSITE-ProRule" id="PRU01161"/>
    </source>
</evidence>
<dbReference type="STRING" id="1338011.BD94_1997"/>
<proteinExistence type="predicted"/>
<evidence type="ECO:0000259" key="5">
    <source>
        <dbReference type="PROSITE" id="PS51635"/>
    </source>
</evidence>
<dbReference type="HOGENOM" id="CLU_047251_2_1_10"/>
<evidence type="ECO:0000256" key="2">
    <source>
        <dbReference type="ARBA" id="ARBA00022963"/>
    </source>
</evidence>
<evidence type="ECO:0000256" key="3">
    <source>
        <dbReference type="ARBA" id="ARBA00023098"/>
    </source>
</evidence>
<keyword evidence="3 4" id="KW-0443">Lipid metabolism</keyword>
<reference evidence="6" key="2">
    <citation type="journal article" date="2015" name="Genome Biol. Evol.">
        <title>Complete Genome Sequence and Transcriptomic Analysis of the Novel Pathogen Elizabethkingia anophelis in Response to Oxidative Stress.</title>
        <authorList>
            <person name="Li Y."/>
            <person name="Liu Y."/>
            <person name="Chew S.C."/>
            <person name="Tay M."/>
            <person name="Salido M.M."/>
            <person name="Teo J."/>
            <person name="Lauro F.M."/>
            <person name="Givskov M."/>
            <person name="Yang L."/>
        </authorList>
    </citation>
    <scope>NUCLEOTIDE SEQUENCE</scope>
    <source>
        <strain evidence="6">NUHP1</strain>
    </source>
</reference>
<dbReference type="KEGG" id="eao:BD94_1997"/>
<gene>
    <name evidence="6" type="ORF">BD94_1997</name>
</gene>
<feature type="short sequence motif" description="GXSXG" evidence="4">
    <location>
        <begin position="40"/>
        <end position="44"/>
    </location>
</feature>
<dbReference type="PANTHER" id="PTHR14226:SF76">
    <property type="entry name" value="NTE FAMILY PROTEIN RSSA"/>
    <property type="match status" value="1"/>
</dbReference>
<keyword evidence="2 4" id="KW-0442">Lipid degradation</keyword>
<dbReference type="InterPro" id="IPR016035">
    <property type="entry name" value="Acyl_Trfase/lysoPLipase"/>
</dbReference>
<dbReference type="PROSITE" id="PS51635">
    <property type="entry name" value="PNPLA"/>
    <property type="match status" value="1"/>
</dbReference>
<dbReference type="InterPro" id="IPR050301">
    <property type="entry name" value="NTE"/>
</dbReference>
<dbReference type="Pfam" id="PF01734">
    <property type="entry name" value="Patatin"/>
    <property type="match status" value="1"/>
</dbReference>
<feature type="short sequence motif" description="DGA/G" evidence="4">
    <location>
        <begin position="156"/>
        <end position="158"/>
    </location>
</feature>
<organism evidence="6 7">
    <name type="scientific">Elizabethkingia anophelis NUHP1</name>
    <dbReference type="NCBI Taxonomy" id="1338011"/>
    <lineage>
        <taxon>Bacteria</taxon>
        <taxon>Pseudomonadati</taxon>
        <taxon>Bacteroidota</taxon>
        <taxon>Flavobacteriia</taxon>
        <taxon>Flavobacteriales</taxon>
        <taxon>Weeksellaceae</taxon>
        <taxon>Elizabethkingia</taxon>
    </lineage>
</organism>
<dbReference type="EMBL" id="CP007547">
    <property type="protein sequence ID" value="AIL45772.1"/>
    <property type="molecule type" value="Genomic_DNA"/>
</dbReference>
<dbReference type="RefSeq" id="WP_024564373.1">
    <property type="nucleotide sequence ID" value="NZ_CP007547.1"/>
</dbReference>
<reference evidence="6" key="1">
    <citation type="journal article" date="2013" name="Lancet">
        <title>First case of E anophelis outbreak in an intensive-care unit.</title>
        <authorList>
            <person name="Teo J."/>
            <person name="Tan S.Y."/>
            <person name="Tay M."/>
            <person name="Ding Y."/>
            <person name="Kjelleberg S."/>
            <person name="Givskov M."/>
            <person name="Lin R.T."/>
            <person name="Yang L."/>
        </authorList>
    </citation>
    <scope>NUCLEOTIDE SEQUENCE [LARGE SCALE GENOMIC DNA]</scope>
    <source>
        <strain evidence="6">NUHP1</strain>
    </source>
</reference>
<evidence type="ECO:0000313" key="7">
    <source>
        <dbReference type="Proteomes" id="UP000028933"/>
    </source>
</evidence>
<name>A0A077EE31_9FLAO</name>
<dbReference type="InterPro" id="IPR002641">
    <property type="entry name" value="PNPLA_dom"/>
</dbReference>
<dbReference type="PANTHER" id="PTHR14226">
    <property type="entry name" value="NEUROPATHY TARGET ESTERASE/SWISS CHEESE D.MELANOGASTER"/>
    <property type="match status" value="1"/>
</dbReference>
<feature type="short sequence motif" description="GXGXXG" evidence="4">
    <location>
        <begin position="13"/>
        <end position="18"/>
    </location>
</feature>
<dbReference type="AlphaFoldDB" id="A0A077EE31"/>
<dbReference type="Gene3D" id="3.40.1090.10">
    <property type="entry name" value="Cytosolic phospholipase A2 catalytic domain"/>
    <property type="match status" value="2"/>
</dbReference>